<protein>
    <recommendedName>
        <fullName evidence="5">Extracellular membrane protein CFEM domain-containing protein</fullName>
    </recommendedName>
</protein>
<feature type="signal peptide" evidence="1">
    <location>
        <begin position="1"/>
        <end position="19"/>
    </location>
</feature>
<evidence type="ECO:0008006" key="5">
    <source>
        <dbReference type="Google" id="ProtNLM"/>
    </source>
</evidence>
<reference evidence="2 4" key="1">
    <citation type="submission" date="2020-01" db="EMBL/GenBank/DDBJ databases">
        <authorList>
            <consortium name="DOE Joint Genome Institute"/>
            <person name="Haridas S."/>
            <person name="Albert R."/>
            <person name="Binder M."/>
            <person name="Bloem J."/>
            <person name="Labutti K."/>
            <person name="Salamov A."/>
            <person name="Andreopoulos B."/>
            <person name="Baker S.E."/>
            <person name="Barry K."/>
            <person name="Bills G."/>
            <person name="Bluhm B.H."/>
            <person name="Cannon C."/>
            <person name="Castanera R."/>
            <person name="Culley D.E."/>
            <person name="Daum C."/>
            <person name="Ezra D."/>
            <person name="Gonzalez J.B."/>
            <person name="Henrissat B."/>
            <person name="Kuo A."/>
            <person name="Liang C."/>
            <person name="Lipzen A."/>
            <person name="Lutzoni F."/>
            <person name="Magnuson J."/>
            <person name="Mondo S."/>
            <person name="Nolan M."/>
            <person name="Ohm R."/>
            <person name="Pangilinan J."/>
            <person name="Park H.-J."/>
            <person name="Ramirez L."/>
            <person name="Alfaro M."/>
            <person name="Sun H."/>
            <person name="Tritt A."/>
            <person name="Yoshinaga Y."/>
            <person name="Zwiers L.-H."/>
            <person name="Turgeon B.G."/>
            <person name="Goodwin S.B."/>
            <person name="Spatafora J.W."/>
            <person name="Crous P.W."/>
            <person name="Grigoriev I.V."/>
        </authorList>
    </citation>
    <scope>NUCLEOTIDE SEQUENCE</scope>
    <source>
        <strain evidence="2 4">CBS 781.70</strain>
    </source>
</reference>
<organism evidence="2">
    <name type="scientific">Eremomyces bilateralis CBS 781.70</name>
    <dbReference type="NCBI Taxonomy" id="1392243"/>
    <lineage>
        <taxon>Eukaryota</taxon>
        <taxon>Fungi</taxon>
        <taxon>Dikarya</taxon>
        <taxon>Ascomycota</taxon>
        <taxon>Pezizomycotina</taxon>
        <taxon>Dothideomycetes</taxon>
        <taxon>Dothideomycetes incertae sedis</taxon>
        <taxon>Eremomycetales</taxon>
        <taxon>Eremomycetaceae</taxon>
        <taxon>Eremomyces</taxon>
    </lineage>
</organism>
<reference evidence="4" key="3">
    <citation type="submission" date="2025-04" db="UniProtKB">
        <authorList>
            <consortium name="RefSeq"/>
        </authorList>
    </citation>
    <scope>IDENTIFICATION</scope>
    <source>
        <strain evidence="4">CBS 781.70</strain>
    </source>
</reference>
<name>A0A6G1GAZ8_9PEZI</name>
<evidence type="ECO:0000313" key="3">
    <source>
        <dbReference type="Proteomes" id="UP000504638"/>
    </source>
</evidence>
<evidence type="ECO:0000313" key="4">
    <source>
        <dbReference type="RefSeq" id="XP_033536711.1"/>
    </source>
</evidence>
<gene>
    <name evidence="2 4" type="ORF">P152DRAFT_447339</name>
</gene>
<keyword evidence="3" id="KW-1185">Reference proteome</keyword>
<dbReference type="EMBL" id="ML975152">
    <property type="protein sequence ID" value="KAF1815080.1"/>
    <property type="molecule type" value="Genomic_DNA"/>
</dbReference>
<dbReference type="AlphaFoldDB" id="A0A6G1GAZ8"/>
<dbReference type="RefSeq" id="XP_033536711.1">
    <property type="nucleotide sequence ID" value="XM_033677987.1"/>
</dbReference>
<evidence type="ECO:0000313" key="2">
    <source>
        <dbReference type="EMBL" id="KAF1815080.1"/>
    </source>
</evidence>
<reference evidence="4" key="2">
    <citation type="submission" date="2020-04" db="EMBL/GenBank/DDBJ databases">
        <authorList>
            <consortium name="NCBI Genome Project"/>
        </authorList>
    </citation>
    <scope>NUCLEOTIDE SEQUENCE</scope>
    <source>
        <strain evidence="4">CBS 781.70</strain>
    </source>
</reference>
<accession>A0A6G1GAZ8</accession>
<keyword evidence="1" id="KW-0732">Signal</keyword>
<proteinExistence type="predicted"/>
<evidence type="ECO:0000256" key="1">
    <source>
        <dbReference type="SAM" id="SignalP"/>
    </source>
</evidence>
<dbReference type="GeneID" id="54418557"/>
<sequence>MKFPVIILSTLAALAFGAALRPRALEPCECDPPVCPQQFLDALYICQCHNNHAYACWQRNSRTCQSPSLVYKKECATAAPIATDTPTPANSTITTTTSTIDSTTETELPPFMVVDPYPSPTTCIDLGPGSNSSTTAAP</sequence>
<dbReference type="Proteomes" id="UP000504638">
    <property type="component" value="Unplaced"/>
</dbReference>
<feature type="chain" id="PRO_5044631972" description="Extracellular membrane protein CFEM domain-containing protein" evidence="1">
    <location>
        <begin position="20"/>
        <end position="138"/>
    </location>
</feature>